<evidence type="ECO:0000256" key="1">
    <source>
        <dbReference type="SAM" id="MobiDB-lite"/>
    </source>
</evidence>
<proteinExistence type="predicted"/>
<protein>
    <submittedName>
        <fullName evidence="2">Uncharacterized protein</fullName>
    </submittedName>
</protein>
<sequence>MLYSGSPTDSTAFPPRPTVASSEQTATAAAPALDDGRVALGRRGPTGAGRCTALPLVSAPGRSSWHDRWSSGPVRALAKRPPEEGRAAPMIQFVGDVTWDLAEPLI</sequence>
<accession>A0A1B4Y7F5</accession>
<organism evidence="2 3">
    <name type="scientific">Mycobacterium ulcerans subsp. shinshuense</name>
    <dbReference type="NCBI Taxonomy" id="1124626"/>
    <lineage>
        <taxon>Bacteria</taxon>
        <taxon>Bacillati</taxon>
        <taxon>Actinomycetota</taxon>
        <taxon>Actinomycetes</taxon>
        <taxon>Mycobacteriales</taxon>
        <taxon>Mycobacteriaceae</taxon>
        <taxon>Mycobacterium</taxon>
        <taxon>Mycobacterium ulcerans group</taxon>
    </lineage>
</organism>
<evidence type="ECO:0000313" key="2">
    <source>
        <dbReference type="EMBL" id="BAV42995.1"/>
    </source>
</evidence>
<dbReference type="Proteomes" id="UP000218067">
    <property type="component" value="Chromosome"/>
</dbReference>
<dbReference type="EMBL" id="AP017624">
    <property type="protein sequence ID" value="BAV42995.1"/>
    <property type="molecule type" value="Genomic_DNA"/>
</dbReference>
<gene>
    <name evidence="2" type="ORF">SHTP_4031</name>
</gene>
<reference evidence="2 3" key="1">
    <citation type="submission" date="2016-08" db="EMBL/GenBank/DDBJ databases">
        <title>Complete genome sequence of Mycobacterium shinshuense, a subspecies of M. ulcerans.</title>
        <authorList>
            <person name="Yoshida M."/>
            <person name="Ogura Y."/>
            <person name="Hayashi T."/>
            <person name="Hoshino Y."/>
        </authorList>
    </citation>
    <scope>NUCLEOTIDE SEQUENCE [LARGE SCALE GENOMIC DNA]</scope>
    <source>
        <strain evidence="3">ATCC 33728</strain>
    </source>
</reference>
<evidence type="ECO:0000313" key="3">
    <source>
        <dbReference type="Proteomes" id="UP000218067"/>
    </source>
</evidence>
<feature type="compositionally biased region" description="Polar residues" evidence="1">
    <location>
        <begin position="1"/>
        <end position="11"/>
    </location>
</feature>
<feature type="region of interest" description="Disordered" evidence="1">
    <location>
        <begin position="1"/>
        <end position="55"/>
    </location>
</feature>
<name>A0A1B4Y7F5_MYCUL</name>
<dbReference type="AlphaFoldDB" id="A0A1B4Y7F5"/>